<evidence type="ECO:0000256" key="10">
    <source>
        <dbReference type="ARBA" id="ARBA00022840"/>
    </source>
</evidence>
<dbReference type="PROSITE" id="PS50109">
    <property type="entry name" value="HIS_KIN"/>
    <property type="match status" value="1"/>
</dbReference>
<sequence length="382" mass="42384">MMNLFRQLTLQWRITILTAIVLILSSAALTAFSILNAQKTLVPLINESISISKDNTSGGVVIQGTDDEETENDFTPLRTAKRDFDLGSVLFCLVITVVGTGLVYFVSGKALRPVKNLSKQVADIDERDLSQRLTESLSHDEVGSLTKSFNQTLDRLEEAFNRQRRFSASAAHELKTPLATMKAGIQVLSIGETATIEEYKENVHTMETSVDRLTQVVNDLLILASSNEESEELNEDVYLDAIFETIFDELSPLYEHRGITYSIDCDTVSLYGTAPLLYRAFYNLIENAYKYNCEKGSIAIRGSETEKGVEIDIEDTGVGIPAEHLPFIFDVFYRVDGSRSRNTAGSGLGLSIVKTIIERHGGAIKVSSENEKGTKFVIQFPR</sequence>
<dbReference type="SMART" id="SM00387">
    <property type="entry name" value="HATPase_c"/>
    <property type="match status" value="1"/>
</dbReference>
<dbReference type="Pfam" id="PF00512">
    <property type="entry name" value="HisKA"/>
    <property type="match status" value="1"/>
</dbReference>
<dbReference type="InterPro" id="IPR005467">
    <property type="entry name" value="His_kinase_dom"/>
</dbReference>
<evidence type="ECO:0000256" key="5">
    <source>
        <dbReference type="ARBA" id="ARBA00022553"/>
    </source>
</evidence>
<dbReference type="FunFam" id="3.30.565.10:FF:000006">
    <property type="entry name" value="Sensor histidine kinase WalK"/>
    <property type="match status" value="1"/>
</dbReference>
<dbReference type="GO" id="GO:0000155">
    <property type="term" value="F:phosphorelay sensor kinase activity"/>
    <property type="evidence" value="ECO:0007669"/>
    <property type="project" value="InterPro"/>
</dbReference>
<dbReference type="STRING" id="1503961.SAMN05421736_115125"/>
<dbReference type="PRINTS" id="PR00344">
    <property type="entry name" value="BCTRLSENSOR"/>
</dbReference>
<evidence type="ECO:0000256" key="6">
    <source>
        <dbReference type="ARBA" id="ARBA00022679"/>
    </source>
</evidence>
<dbReference type="PANTHER" id="PTHR45436:SF5">
    <property type="entry name" value="SENSOR HISTIDINE KINASE TRCS"/>
    <property type="match status" value="1"/>
</dbReference>
<dbReference type="InterPro" id="IPR004358">
    <property type="entry name" value="Sig_transdc_His_kin-like_C"/>
</dbReference>
<evidence type="ECO:0000256" key="14">
    <source>
        <dbReference type="SAM" id="Phobius"/>
    </source>
</evidence>
<comment type="catalytic activity">
    <reaction evidence="1">
        <text>ATP + protein L-histidine = ADP + protein N-phospho-L-histidine.</text>
        <dbReference type="EC" id="2.7.13.3"/>
    </reaction>
</comment>
<dbReference type="CDD" id="cd06225">
    <property type="entry name" value="HAMP"/>
    <property type="match status" value="1"/>
</dbReference>
<keyword evidence="11 14" id="KW-1133">Transmembrane helix</keyword>
<keyword evidence="7 14" id="KW-0812">Transmembrane</keyword>
<keyword evidence="9 17" id="KW-0418">Kinase</keyword>
<name>A0A1H3TNS2_9BACI</name>
<evidence type="ECO:0000256" key="4">
    <source>
        <dbReference type="ARBA" id="ARBA00022475"/>
    </source>
</evidence>
<dbReference type="SUPFAM" id="SSF55874">
    <property type="entry name" value="ATPase domain of HSP90 chaperone/DNA topoisomerase II/histidine kinase"/>
    <property type="match status" value="1"/>
</dbReference>
<feature type="transmembrane region" description="Helical" evidence="14">
    <location>
        <begin position="12"/>
        <end position="35"/>
    </location>
</feature>
<dbReference type="GO" id="GO:0005524">
    <property type="term" value="F:ATP binding"/>
    <property type="evidence" value="ECO:0007669"/>
    <property type="project" value="UniProtKB-KW"/>
</dbReference>
<dbReference type="CDD" id="cd00082">
    <property type="entry name" value="HisKA"/>
    <property type="match status" value="1"/>
</dbReference>
<feature type="domain" description="HAMP" evidence="16">
    <location>
        <begin position="108"/>
        <end position="161"/>
    </location>
</feature>
<dbReference type="InterPro" id="IPR003661">
    <property type="entry name" value="HisK_dim/P_dom"/>
</dbReference>
<dbReference type="EMBL" id="FNPI01000015">
    <property type="protein sequence ID" value="SDZ51922.1"/>
    <property type="molecule type" value="Genomic_DNA"/>
</dbReference>
<dbReference type="PROSITE" id="PS50885">
    <property type="entry name" value="HAMP"/>
    <property type="match status" value="1"/>
</dbReference>
<dbReference type="AlphaFoldDB" id="A0A1H3TNS2"/>
<dbReference type="Gene3D" id="3.30.565.10">
    <property type="entry name" value="Histidine kinase-like ATPase, C-terminal domain"/>
    <property type="match status" value="1"/>
</dbReference>
<dbReference type="PANTHER" id="PTHR45436">
    <property type="entry name" value="SENSOR HISTIDINE KINASE YKOH"/>
    <property type="match status" value="1"/>
</dbReference>
<comment type="subcellular location">
    <subcellularLocation>
        <location evidence="2">Cell membrane</location>
        <topology evidence="2">Multi-pass membrane protein</topology>
    </subcellularLocation>
</comment>
<keyword evidence="12" id="KW-0902">Two-component regulatory system</keyword>
<keyword evidence="10" id="KW-0067">ATP-binding</keyword>
<evidence type="ECO:0000256" key="13">
    <source>
        <dbReference type="ARBA" id="ARBA00023136"/>
    </source>
</evidence>
<feature type="domain" description="Histidine kinase" evidence="15">
    <location>
        <begin position="169"/>
        <end position="382"/>
    </location>
</feature>
<evidence type="ECO:0000256" key="8">
    <source>
        <dbReference type="ARBA" id="ARBA00022741"/>
    </source>
</evidence>
<evidence type="ECO:0000259" key="15">
    <source>
        <dbReference type="PROSITE" id="PS50109"/>
    </source>
</evidence>
<keyword evidence="4" id="KW-1003">Cell membrane</keyword>
<evidence type="ECO:0000256" key="9">
    <source>
        <dbReference type="ARBA" id="ARBA00022777"/>
    </source>
</evidence>
<dbReference type="Gene3D" id="6.10.340.10">
    <property type="match status" value="1"/>
</dbReference>
<organism evidence="17 18">
    <name type="scientific">Evansella caseinilytica</name>
    <dbReference type="NCBI Taxonomy" id="1503961"/>
    <lineage>
        <taxon>Bacteria</taxon>
        <taxon>Bacillati</taxon>
        <taxon>Bacillota</taxon>
        <taxon>Bacilli</taxon>
        <taxon>Bacillales</taxon>
        <taxon>Bacillaceae</taxon>
        <taxon>Evansella</taxon>
    </lineage>
</organism>
<dbReference type="OrthoDB" id="9813151at2"/>
<evidence type="ECO:0000313" key="18">
    <source>
        <dbReference type="Proteomes" id="UP000198935"/>
    </source>
</evidence>
<dbReference type="InterPro" id="IPR003660">
    <property type="entry name" value="HAMP_dom"/>
</dbReference>
<dbReference type="SUPFAM" id="SSF47384">
    <property type="entry name" value="Homodimeric domain of signal transducing histidine kinase"/>
    <property type="match status" value="1"/>
</dbReference>
<dbReference type="SMART" id="SM00304">
    <property type="entry name" value="HAMP"/>
    <property type="match status" value="1"/>
</dbReference>
<evidence type="ECO:0000313" key="17">
    <source>
        <dbReference type="EMBL" id="SDZ51922.1"/>
    </source>
</evidence>
<evidence type="ECO:0000256" key="11">
    <source>
        <dbReference type="ARBA" id="ARBA00022989"/>
    </source>
</evidence>
<dbReference type="Proteomes" id="UP000198935">
    <property type="component" value="Unassembled WGS sequence"/>
</dbReference>
<dbReference type="InterPro" id="IPR003594">
    <property type="entry name" value="HATPase_dom"/>
</dbReference>
<dbReference type="SMART" id="SM00388">
    <property type="entry name" value="HisKA"/>
    <property type="match status" value="1"/>
</dbReference>
<dbReference type="InterPro" id="IPR036097">
    <property type="entry name" value="HisK_dim/P_sf"/>
</dbReference>
<keyword evidence="18" id="KW-1185">Reference proteome</keyword>
<evidence type="ECO:0000259" key="16">
    <source>
        <dbReference type="PROSITE" id="PS50885"/>
    </source>
</evidence>
<gene>
    <name evidence="17" type="ORF">SAMN05421736_115125</name>
</gene>
<evidence type="ECO:0000256" key="7">
    <source>
        <dbReference type="ARBA" id="ARBA00022692"/>
    </source>
</evidence>
<evidence type="ECO:0000256" key="1">
    <source>
        <dbReference type="ARBA" id="ARBA00000085"/>
    </source>
</evidence>
<dbReference type="CDD" id="cd00075">
    <property type="entry name" value="HATPase"/>
    <property type="match status" value="1"/>
</dbReference>
<dbReference type="SUPFAM" id="SSF158472">
    <property type="entry name" value="HAMP domain-like"/>
    <property type="match status" value="1"/>
</dbReference>
<protein>
    <recommendedName>
        <fullName evidence="3">histidine kinase</fullName>
        <ecNumber evidence="3">2.7.13.3</ecNumber>
    </recommendedName>
</protein>
<evidence type="ECO:0000256" key="2">
    <source>
        <dbReference type="ARBA" id="ARBA00004651"/>
    </source>
</evidence>
<evidence type="ECO:0000256" key="12">
    <source>
        <dbReference type="ARBA" id="ARBA00023012"/>
    </source>
</evidence>
<reference evidence="18" key="1">
    <citation type="submission" date="2016-10" db="EMBL/GenBank/DDBJ databases">
        <authorList>
            <person name="Varghese N."/>
            <person name="Submissions S."/>
        </authorList>
    </citation>
    <scope>NUCLEOTIDE SEQUENCE [LARGE SCALE GENOMIC DNA]</scope>
    <source>
        <strain evidence="18">SP</strain>
    </source>
</reference>
<dbReference type="InterPro" id="IPR036890">
    <property type="entry name" value="HATPase_C_sf"/>
</dbReference>
<keyword evidence="13 14" id="KW-0472">Membrane</keyword>
<keyword evidence="6" id="KW-0808">Transferase</keyword>
<dbReference type="GO" id="GO:0005886">
    <property type="term" value="C:plasma membrane"/>
    <property type="evidence" value="ECO:0007669"/>
    <property type="project" value="UniProtKB-SubCell"/>
</dbReference>
<keyword evidence="5" id="KW-0597">Phosphoprotein</keyword>
<dbReference type="EC" id="2.7.13.3" evidence="3"/>
<accession>A0A1H3TNS2</accession>
<dbReference type="Gene3D" id="1.10.287.130">
    <property type="match status" value="1"/>
</dbReference>
<keyword evidence="8" id="KW-0547">Nucleotide-binding</keyword>
<dbReference type="InterPro" id="IPR050428">
    <property type="entry name" value="TCS_sensor_his_kinase"/>
</dbReference>
<dbReference type="Pfam" id="PF00672">
    <property type="entry name" value="HAMP"/>
    <property type="match status" value="1"/>
</dbReference>
<feature type="transmembrane region" description="Helical" evidence="14">
    <location>
        <begin position="86"/>
        <end position="106"/>
    </location>
</feature>
<dbReference type="Pfam" id="PF02518">
    <property type="entry name" value="HATPase_c"/>
    <property type="match status" value="1"/>
</dbReference>
<evidence type="ECO:0000256" key="3">
    <source>
        <dbReference type="ARBA" id="ARBA00012438"/>
    </source>
</evidence>
<proteinExistence type="predicted"/>